<evidence type="ECO:0000259" key="2">
    <source>
        <dbReference type="Pfam" id="PF03432"/>
    </source>
</evidence>
<dbReference type="Pfam" id="PF03432">
    <property type="entry name" value="Relaxase"/>
    <property type="match status" value="1"/>
</dbReference>
<gene>
    <name evidence="3" type="ORF">SAMN05421688_1498</name>
</gene>
<proteinExistence type="predicted"/>
<dbReference type="RefSeq" id="WP_092062524.1">
    <property type="nucleotide sequence ID" value="NZ_FOJU01000002.1"/>
</dbReference>
<keyword evidence="4" id="KW-1185">Reference proteome</keyword>
<evidence type="ECO:0000256" key="1">
    <source>
        <dbReference type="SAM" id="MobiDB-lite"/>
    </source>
</evidence>
<sequence>MILVGSQRSGAIALANHLMNARDNDHVTVLEIDGFMGEDLHEAFQEAQAIAKATKCKQYLFSLSLNPPEDAIASEQDFIDAANRAGRKLGLDGQPRAIVIHEKEGRRHAHVVWSRIDADELKAINLPHFKAKLRDVARDLFLEHGWEMPEGLANYGHRNPLNFTLAEWQQAMRHNTDPREIKAALREAWAQSDDAKSLNAALEERGFYLAKGDRRAAVVLDINGNLYALGRWSGVKAKEVKARLSDLNSLPSVQERQADLKVKMTAQVRDYIESVTGKHVSEMQPFLDRKAELTRHQRDERQQLKAKQEERWRSETKARMDRLNKGLRGLFDRLTGKAKSIRADNQKEALACVRRDQRQRDDLVEAQMKDRKALQIEMLSIKRKQKQERSILARNIRDYLRRQSQDHFPPDHERERRRSRTRGLDLNR</sequence>
<dbReference type="AlphaFoldDB" id="A0A1I0WJM1"/>
<evidence type="ECO:0000313" key="4">
    <source>
        <dbReference type="Proteomes" id="UP000198796"/>
    </source>
</evidence>
<feature type="region of interest" description="Disordered" evidence="1">
    <location>
        <begin position="294"/>
        <end position="315"/>
    </location>
</feature>
<protein>
    <submittedName>
        <fullName evidence="3">Relaxase/Mobilisation nuclease domain-containing protein</fullName>
    </submittedName>
</protein>
<feature type="region of interest" description="Disordered" evidence="1">
    <location>
        <begin position="401"/>
        <end position="428"/>
    </location>
</feature>
<dbReference type="EMBL" id="FOJU01000002">
    <property type="protein sequence ID" value="SFA88841.1"/>
    <property type="molecule type" value="Genomic_DNA"/>
</dbReference>
<name>A0A1I0WJM1_9RHOB</name>
<dbReference type="STRING" id="871651.SAMN05421688_1498"/>
<dbReference type="OrthoDB" id="1826980at2"/>
<reference evidence="3 4" key="1">
    <citation type="submission" date="2016-10" db="EMBL/GenBank/DDBJ databases">
        <authorList>
            <person name="de Groot N.N."/>
        </authorList>
    </citation>
    <scope>NUCLEOTIDE SEQUENCE [LARGE SCALE GENOMIC DNA]</scope>
    <source>
        <strain evidence="3 4">DSM 29316</strain>
    </source>
</reference>
<accession>A0A1I0WJM1</accession>
<dbReference type="Proteomes" id="UP000198796">
    <property type="component" value="Unassembled WGS sequence"/>
</dbReference>
<organism evidence="3 4">
    <name type="scientific">Poseidonocella pacifica</name>
    <dbReference type="NCBI Taxonomy" id="871651"/>
    <lineage>
        <taxon>Bacteria</taxon>
        <taxon>Pseudomonadati</taxon>
        <taxon>Pseudomonadota</taxon>
        <taxon>Alphaproteobacteria</taxon>
        <taxon>Rhodobacterales</taxon>
        <taxon>Roseobacteraceae</taxon>
        <taxon>Poseidonocella</taxon>
    </lineage>
</organism>
<dbReference type="InterPro" id="IPR005094">
    <property type="entry name" value="Endonuclease_MobA/VirD2"/>
</dbReference>
<evidence type="ECO:0000313" key="3">
    <source>
        <dbReference type="EMBL" id="SFA88841.1"/>
    </source>
</evidence>
<feature type="domain" description="MobA/VirD2-like nuclease" evidence="2">
    <location>
        <begin position="24"/>
        <end position="146"/>
    </location>
</feature>